<dbReference type="RefSeq" id="WP_110841839.1">
    <property type="nucleotide sequence ID" value="NZ_QJVJ01000009.1"/>
</dbReference>
<dbReference type="Proteomes" id="UP000247476">
    <property type="component" value="Unassembled WGS sequence"/>
</dbReference>
<feature type="domain" description="Alpha-L-rhamnosidase concanavalin-like" evidence="3">
    <location>
        <begin position="235"/>
        <end position="330"/>
    </location>
</feature>
<keyword evidence="7" id="KW-1185">Reference proteome</keyword>
<dbReference type="Pfam" id="PF17389">
    <property type="entry name" value="Bac_rhamnosid6H"/>
    <property type="match status" value="1"/>
</dbReference>
<accession>A0A2V5KEQ7</accession>
<dbReference type="SUPFAM" id="SSF49785">
    <property type="entry name" value="Galactose-binding domain-like"/>
    <property type="match status" value="1"/>
</dbReference>
<evidence type="ECO:0000256" key="1">
    <source>
        <dbReference type="ARBA" id="ARBA00001445"/>
    </source>
</evidence>
<comment type="caution">
    <text evidence="6">The sequence shown here is derived from an EMBL/GenBank/DDBJ whole genome shotgun (WGS) entry which is preliminary data.</text>
</comment>
<gene>
    <name evidence="6" type="ORF">DLM86_20015</name>
</gene>
<reference evidence="6 7" key="1">
    <citation type="submission" date="2018-05" db="EMBL/GenBank/DDBJ databases">
        <title>Paenibacillus flagellatus sp. nov., isolated from selenium mineral soil.</title>
        <authorList>
            <person name="Dai X."/>
        </authorList>
    </citation>
    <scope>NUCLEOTIDE SEQUENCE [LARGE SCALE GENOMIC DNA]</scope>
    <source>
        <strain evidence="6 7">DXL2</strain>
    </source>
</reference>
<dbReference type="AlphaFoldDB" id="A0A2V5KEQ7"/>
<comment type="catalytic activity">
    <reaction evidence="1">
        <text>Hydrolysis of terminal non-reducing alpha-L-rhamnose residues in alpha-L-rhamnosides.</text>
        <dbReference type="EC" id="3.2.1.40"/>
    </reaction>
</comment>
<dbReference type="InterPro" id="IPR008902">
    <property type="entry name" value="Rhamnosid_concanavalin"/>
</dbReference>
<dbReference type="InterPro" id="IPR013737">
    <property type="entry name" value="Bac_rhamnosid_N"/>
</dbReference>
<dbReference type="Gene3D" id="2.60.120.260">
    <property type="entry name" value="Galactose-binding domain-like"/>
    <property type="match status" value="2"/>
</dbReference>
<dbReference type="Pfam" id="PF05592">
    <property type="entry name" value="Bac_rhamnosid"/>
    <property type="match status" value="1"/>
</dbReference>
<dbReference type="InterPro" id="IPR016007">
    <property type="entry name" value="Alpha_rhamnosid"/>
</dbReference>
<evidence type="ECO:0000313" key="7">
    <source>
        <dbReference type="Proteomes" id="UP000247476"/>
    </source>
</evidence>
<proteinExistence type="predicted"/>
<feature type="domain" description="Bacterial alpha-L-rhamnosidase N-terminal" evidence="4">
    <location>
        <begin position="69"/>
        <end position="223"/>
    </location>
</feature>
<name>A0A2V5KEQ7_9BACL</name>
<evidence type="ECO:0000256" key="2">
    <source>
        <dbReference type="ARBA" id="ARBA00012652"/>
    </source>
</evidence>
<dbReference type="PANTHER" id="PTHR33307">
    <property type="entry name" value="ALPHA-RHAMNOSIDASE (EUROFUNG)"/>
    <property type="match status" value="1"/>
</dbReference>
<dbReference type="Pfam" id="PF08531">
    <property type="entry name" value="Bac_rhamnosid_N"/>
    <property type="match status" value="1"/>
</dbReference>
<dbReference type="EMBL" id="QJVJ01000009">
    <property type="protein sequence ID" value="PYI52470.1"/>
    <property type="molecule type" value="Genomic_DNA"/>
</dbReference>
<protein>
    <recommendedName>
        <fullName evidence="2">alpha-L-rhamnosidase</fullName>
        <ecNumber evidence="2">3.2.1.40</ecNumber>
    </recommendedName>
</protein>
<organism evidence="6 7">
    <name type="scientific">Paenibacillus flagellatus</name>
    <dbReference type="NCBI Taxonomy" id="2211139"/>
    <lineage>
        <taxon>Bacteria</taxon>
        <taxon>Bacillati</taxon>
        <taxon>Bacillota</taxon>
        <taxon>Bacilli</taxon>
        <taxon>Bacillales</taxon>
        <taxon>Paenibacillaceae</taxon>
        <taxon>Paenibacillus</taxon>
    </lineage>
</organism>
<dbReference type="GO" id="GO:0030596">
    <property type="term" value="F:alpha-L-rhamnosidase activity"/>
    <property type="evidence" value="ECO:0007669"/>
    <property type="project" value="UniProtKB-EC"/>
</dbReference>
<dbReference type="InterPro" id="IPR008928">
    <property type="entry name" value="6-hairpin_glycosidase_sf"/>
</dbReference>
<sequence>MSTTKTWRASWIQDAGFAGIAPLHLLHKELERVERPEHPVELLNRHMLVRRVFSLRADECAGKRMWLDITADDYFKLYLNGAFVAQGPAQGYAFHYPYLRLDVTQWLRPGENVIAVHVYYQGLINRAYNSGDLRQGMIAELFADDQLLLMSDDTWKYTVARQYGDGHAETVGYRTQFLEHIDSRLEDRGWREPGYDDSAWKACHPAEDDDHKLVLQSIPPLAVYRRIPASVANPEPGRYLIDFGTELTGQFTMEACGAPGERLEIRCGEELDETGEHVRYDMRCNCKYREWWTLSGELDVLEPFEYKAFRYVEVIGSPAAIRAASFAAIVRHYPFDRDACRFEASDAMLRQVWTICRNGLQYGTQEQFVDCPSREKGQYLGDNTVIMHAHMYATGDLRMVKKALTDFALAAQHICPGGMAVAPGSFMQEIADFSFQWPMQLLEYYRHSGDIDFLREMEPIARAMIRYFERYRQSNGLLEHVSDKWNLVDWPEGLRDGYDFPLSRPVGPGCHNVVNAFYYGACRALADIRAALGMDAGAEGLTEELEQFRDKFVRAFYDADNRRFVDAIGSNHASLHANALPLLFGLVPDDAVSSVASWLKGRKMNCGVYFSYFLLKALAAAGETEYVYARLTAEDARSWGNMVKEGATTCFEAWGKEQKWNTSLCHPWASAPIPLFIEEILGLKPGAPGWEAIRLAPRIPDSLESFKFACRVRTGTIRVAYAQGELEIEAPEGVPVVFG</sequence>
<dbReference type="Gene3D" id="2.60.420.10">
    <property type="entry name" value="Maltose phosphorylase, domain 3"/>
    <property type="match status" value="1"/>
</dbReference>
<dbReference type="PANTHER" id="PTHR33307:SF6">
    <property type="entry name" value="ALPHA-RHAMNOSIDASE (EUROFUNG)-RELATED"/>
    <property type="match status" value="1"/>
</dbReference>
<dbReference type="InterPro" id="IPR012341">
    <property type="entry name" value="6hp_glycosidase-like_sf"/>
</dbReference>
<dbReference type="SUPFAM" id="SSF48208">
    <property type="entry name" value="Six-hairpin glycosidases"/>
    <property type="match status" value="1"/>
</dbReference>
<dbReference type="GO" id="GO:0005975">
    <property type="term" value="P:carbohydrate metabolic process"/>
    <property type="evidence" value="ECO:0007669"/>
    <property type="project" value="InterPro"/>
</dbReference>
<dbReference type="InterPro" id="IPR035396">
    <property type="entry name" value="Bac_rhamnosid6H"/>
</dbReference>
<evidence type="ECO:0000259" key="5">
    <source>
        <dbReference type="Pfam" id="PF17389"/>
    </source>
</evidence>
<feature type="domain" description="Alpha-L-rhamnosidase six-hairpin glycosidase" evidence="5">
    <location>
        <begin position="339"/>
        <end position="679"/>
    </location>
</feature>
<dbReference type="InterPro" id="IPR008979">
    <property type="entry name" value="Galactose-bd-like_sf"/>
</dbReference>
<dbReference type="EC" id="3.2.1.40" evidence="2"/>
<evidence type="ECO:0000313" key="6">
    <source>
        <dbReference type="EMBL" id="PYI52470.1"/>
    </source>
</evidence>
<dbReference type="Gene3D" id="1.50.10.10">
    <property type="match status" value="1"/>
</dbReference>
<dbReference type="OrthoDB" id="9815108at2"/>
<evidence type="ECO:0000259" key="4">
    <source>
        <dbReference type="Pfam" id="PF08531"/>
    </source>
</evidence>
<evidence type="ECO:0000259" key="3">
    <source>
        <dbReference type="Pfam" id="PF05592"/>
    </source>
</evidence>